<dbReference type="HOGENOM" id="CLU_043611_0_2_2"/>
<sequence>MRLSRLLESTFKISHLGCFPMGLSGLKPWLLSFSPTTLTSAFSSVTLGTALSWYLNGVFKPVIYVVTLIAVMLAQAGVNLIHDYVDYRTGVDILYRASGFMHRPNPIIDLGLNPRSVRAVGYFFIAVTIASGIYLALVVGFPVLILGLAGVLIGVGYSEAPLKLHYRGLGEVFAALAMGPLVTWGSYIVQTGIYLNPAPLIVGIPNGLFTLLILLGSGALELDASRKVGKLTLVLILGLRRVKYLVYGVVALIYLTLIASALLGYLPYISLLTLLLIPRTLRLAGPLLSGDEGEVRRRWRELRLLWAGPFSVRLIILAILIASMIIVKLMPWIP</sequence>
<evidence type="ECO:0000256" key="3">
    <source>
        <dbReference type="ARBA" id="ARBA00022692"/>
    </source>
</evidence>
<feature type="transmembrane region" description="Helical" evidence="6">
    <location>
        <begin position="168"/>
        <end position="188"/>
    </location>
</feature>
<dbReference type="eggNOG" id="arCOG00480">
    <property type="taxonomic scope" value="Archaea"/>
</dbReference>
<evidence type="ECO:0000256" key="6">
    <source>
        <dbReference type="SAM" id="Phobius"/>
    </source>
</evidence>
<evidence type="ECO:0000313" key="7">
    <source>
        <dbReference type="EMBL" id="ABW02064.1"/>
    </source>
</evidence>
<organism evidence="7 8">
    <name type="scientific">Caldivirga maquilingensis (strain ATCC 700844 / DSM 13496 / JCM 10307 / IC-167)</name>
    <dbReference type="NCBI Taxonomy" id="397948"/>
    <lineage>
        <taxon>Archaea</taxon>
        <taxon>Thermoproteota</taxon>
        <taxon>Thermoprotei</taxon>
        <taxon>Thermoproteales</taxon>
        <taxon>Thermoproteaceae</taxon>
        <taxon>Caldivirga</taxon>
    </lineage>
</organism>
<feature type="transmembrane region" description="Helical" evidence="6">
    <location>
        <begin position="244"/>
        <end position="263"/>
    </location>
</feature>
<evidence type="ECO:0000256" key="5">
    <source>
        <dbReference type="ARBA" id="ARBA00023136"/>
    </source>
</evidence>
<dbReference type="PANTHER" id="PTHR13929">
    <property type="entry name" value="1,4-DIHYDROXY-2-NAPHTHOATE OCTAPRENYLTRANSFERASE"/>
    <property type="match status" value="1"/>
</dbReference>
<protein>
    <submittedName>
        <fullName evidence="7">UbiA prenyltransferase</fullName>
    </submittedName>
</protein>
<name>A8ME58_CALMQ</name>
<dbReference type="Pfam" id="PF01040">
    <property type="entry name" value="UbiA"/>
    <property type="match status" value="1"/>
</dbReference>
<keyword evidence="8" id="KW-1185">Reference proteome</keyword>
<dbReference type="CDD" id="cd13962">
    <property type="entry name" value="PT_UbiA_UBIAD1"/>
    <property type="match status" value="1"/>
</dbReference>
<feature type="transmembrane region" description="Helical" evidence="6">
    <location>
        <begin position="62"/>
        <end position="81"/>
    </location>
</feature>
<evidence type="ECO:0000256" key="2">
    <source>
        <dbReference type="ARBA" id="ARBA00022679"/>
    </source>
</evidence>
<accession>A8ME58</accession>
<dbReference type="GO" id="GO:0005886">
    <property type="term" value="C:plasma membrane"/>
    <property type="evidence" value="ECO:0007669"/>
    <property type="project" value="UniProtKB-SubCell"/>
</dbReference>
<dbReference type="AlphaFoldDB" id="A8ME58"/>
<gene>
    <name evidence="7" type="ordered locus">Cmaq_1237</name>
</gene>
<dbReference type="PANTHER" id="PTHR13929:SF0">
    <property type="entry name" value="UBIA PRENYLTRANSFERASE DOMAIN-CONTAINING PROTEIN 1"/>
    <property type="match status" value="1"/>
</dbReference>
<dbReference type="GO" id="GO:0004659">
    <property type="term" value="F:prenyltransferase activity"/>
    <property type="evidence" value="ECO:0007669"/>
    <property type="project" value="InterPro"/>
</dbReference>
<dbReference type="STRING" id="397948.Cmaq_1237"/>
<dbReference type="InterPro" id="IPR026046">
    <property type="entry name" value="UBIAD1"/>
</dbReference>
<dbReference type="InterPro" id="IPR000537">
    <property type="entry name" value="UbiA_prenyltransferase"/>
</dbReference>
<evidence type="ECO:0000256" key="4">
    <source>
        <dbReference type="ARBA" id="ARBA00022989"/>
    </source>
</evidence>
<feature type="transmembrane region" description="Helical" evidence="6">
    <location>
        <begin position="123"/>
        <end position="156"/>
    </location>
</feature>
<keyword evidence="2 7" id="KW-0808">Transferase</keyword>
<feature type="transmembrane region" description="Helical" evidence="6">
    <location>
        <begin position="200"/>
        <end position="223"/>
    </location>
</feature>
<dbReference type="EMBL" id="CP000852">
    <property type="protein sequence ID" value="ABW02064.1"/>
    <property type="molecule type" value="Genomic_DNA"/>
</dbReference>
<comment type="subcellular location">
    <subcellularLocation>
        <location evidence="1">Cell membrane</location>
        <topology evidence="1">Multi-pass membrane protein</topology>
    </subcellularLocation>
</comment>
<feature type="transmembrane region" description="Helical" evidence="6">
    <location>
        <begin position="310"/>
        <end position="333"/>
    </location>
</feature>
<evidence type="ECO:0000313" key="8">
    <source>
        <dbReference type="Proteomes" id="UP000001137"/>
    </source>
</evidence>
<reference evidence="7 8" key="1">
    <citation type="submission" date="2007-10" db="EMBL/GenBank/DDBJ databases">
        <title>Complete sequence of Caldivirga maquilingensis IC-167.</title>
        <authorList>
            <consortium name="US DOE Joint Genome Institute"/>
            <person name="Copeland A."/>
            <person name="Lucas S."/>
            <person name="Lapidus A."/>
            <person name="Barry K."/>
            <person name="Glavina del Rio T."/>
            <person name="Dalin E."/>
            <person name="Tice H."/>
            <person name="Pitluck S."/>
            <person name="Saunders E."/>
            <person name="Brettin T."/>
            <person name="Bruce D."/>
            <person name="Detter J.C."/>
            <person name="Han C."/>
            <person name="Schmutz J."/>
            <person name="Larimer F."/>
            <person name="Land M."/>
            <person name="Hauser L."/>
            <person name="Kyrpides N."/>
            <person name="Ivanova N."/>
            <person name="Biddle J.F."/>
            <person name="Zhang Z."/>
            <person name="Fitz-Gibbon S.T."/>
            <person name="Lowe T.M."/>
            <person name="Saltikov C."/>
            <person name="House C.H."/>
            <person name="Richardson P."/>
        </authorList>
    </citation>
    <scope>NUCLEOTIDE SEQUENCE [LARGE SCALE GENOMIC DNA]</scope>
    <source>
        <strain evidence="8">ATCC 700844 / DSM 13496 / JCM 10307 / IC-167</strain>
    </source>
</reference>
<keyword evidence="4 6" id="KW-1133">Transmembrane helix</keyword>
<feature type="transmembrane region" description="Helical" evidence="6">
    <location>
        <begin position="29"/>
        <end position="55"/>
    </location>
</feature>
<proteinExistence type="predicted"/>
<dbReference type="GO" id="GO:0009234">
    <property type="term" value="P:menaquinone biosynthetic process"/>
    <property type="evidence" value="ECO:0007669"/>
    <property type="project" value="TreeGrafter"/>
</dbReference>
<evidence type="ECO:0000256" key="1">
    <source>
        <dbReference type="ARBA" id="ARBA00004651"/>
    </source>
</evidence>
<keyword evidence="5 6" id="KW-0472">Membrane</keyword>
<dbReference type="KEGG" id="cma:Cmaq_1237"/>
<dbReference type="GO" id="GO:0042371">
    <property type="term" value="P:vitamin K biosynthetic process"/>
    <property type="evidence" value="ECO:0007669"/>
    <property type="project" value="TreeGrafter"/>
</dbReference>
<dbReference type="Proteomes" id="UP000001137">
    <property type="component" value="Chromosome"/>
</dbReference>
<keyword evidence="3 6" id="KW-0812">Transmembrane</keyword>